<dbReference type="AlphaFoldDB" id="A0A2I0A9L5"/>
<reference evidence="2 3" key="1">
    <citation type="journal article" date="2017" name="Nature">
        <title>The Apostasia genome and the evolution of orchids.</title>
        <authorList>
            <person name="Zhang G.Q."/>
            <person name="Liu K.W."/>
            <person name="Li Z."/>
            <person name="Lohaus R."/>
            <person name="Hsiao Y.Y."/>
            <person name="Niu S.C."/>
            <person name="Wang J.Y."/>
            <person name="Lin Y.C."/>
            <person name="Xu Q."/>
            <person name="Chen L.J."/>
            <person name="Yoshida K."/>
            <person name="Fujiwara S."/>
            <person name="Wang Z.W."/>
            <person name="Zhang Y.Q."/>
            <person name="Mitsuda N."/>
            <person name="Wang M."/>
            <person name="Liu G.H."/>
            <person name="Pecoraro L."/>
            <person name="Huang H.X."/>
            <person name="Xiao X.J."/>
            <person name="Lin M."/>
            <person name="Wu X.Y."/>
            <person name="Wu W.L."/>
            <person name="Chen Y.Y."/>
            <person name="Chang S.B."/>
            <person name="Sakamoto S."/>
            <person name="Ohme-Takagi M."/>
            <person name="Yagi M."/>
            <person name="Zeng S.J."/>
            <person name="Shen C.Y."/>
            <person name="Yeh C.M."/>
            <person name="Luo Y.B."/>
            <person name="Tsai W.C."/>
            <person name="Van de Peer Y."/>
            <person name="Liu Z.J."/>
        </authorList>
    </citation>
    <scope>NUCLEOTIDE SEQUENCE [LARGE SCALE GENOMIC DNA]</scope>
    <source>
        <strain evidence="3">cv. Shenzhen</strain>
        <tissue evidence="2">Stem</tissue>
    </source>
</reference>
<name>A0A2I0A9L5_9ASPA</name>
<protein>
    <submittedName>
        <fullName evidence="2">Uncharacterized protein</fullName>
    </submittedName>
</protein>
<proteinExistence type="predicted"/>
<sequence length="60" mass="7281">MWLRPKQEGRDPEDRLEHSQQKLSRPEFLTLSRQAQVQRRFPTSCDAGLHHRRNLFDPQR</sequence>
<evidence type="ECO:0000313" key="2">
    <source>
        <dbReference type="EMBL" id="PKA52230.1"/>
    </source>
</evidence>
<evidence type="ECO:0000313" key="3">
    <source>
        <dbReference type="Proteomes" id="UP000236161"/>
    </source>
</evidence>
<gene>
    <name evidence="2" type="ORF">AXF42_Ash010126</name>
</gene>
<feature type="region of interest" description="Disordered" evidence="1">
    <location>
        <begin position="1"/>
        <end position="35"/>
    </location>
</feature>
<feature type="compositionally biased region" description="Basic and acidic residues" evidence="1">
    <location>
        <begin position="1"/>
        <end position="20"/>
    </location>
</feature>
<dbReference type="Proteomes" id="UP000236161">
    <property type="component" value="Unassembled WGS sequence"/>
</dbReference>
<organism evidence="2 3">
    <name type="scientific">Apostasia shenzhenica</name>
    <dbReference type="NCBI Taxonomy" id="1088818"/>
    <lineage>
        <taxon>Eukaryota</taxon>
        <taxon>Viridiplantae</taxon>
        <taxon>Streptophyta</taxon>
        <taxon>Embryophyta</taxon>
        <taxon>Tracheophyta</taxon>
        <taxon>Spermatophyta</taxon>
        <taxon>Magnoliopsida</taxon>
        <taxon>Liliopsida</taxon>
        <taxon>Asparagales</taxon>
        <taxon>Orchidaceae</taxon>
        <taxon>Apostasioideae</taxon>
        <taxon>Apostasia</taxon>
    </lineage>
</organism>
<keyword evidence="3" id="KW-1185">Reference proteome</keyword>
<accession>A0A2I0A9L5</accession>
<evidence type="ECO:0000256" key="1">
    <source>
        <dbReference type="SAM" id="MobiDB-lite"/>
    </source>
</evidence>
<dbReference type="EMBL" id="KZ452008">
    <property type="protein sequence ID" value="PKA52230.1"/>
    <property type="molecule type" value="Genomic_DNA"/>
</dbReference>